<dbReference type="EC" id="3.6.3.-" evidence="6"/>
<dbReference type="InterPro" id="IPR027417">
    <property type="entry name" value="P-loop_NTPase"/>
</dbReference>
<name>A0A4U8Q1V2_9FIRM</name>
<dbReference type="RefSeq" id="WP_138004049.1">
    <property type="nucleotide sequence ID" value="NZ_QGQD01000107.1"/>
</dbReference>
<dbReference type="GO" id="GO:0005524">
    <property type="term" value="F:ATP binding"/>
    <property type="evidence" value="ECO:0007669"/>
    <property type="project" value="UniProtKB-KW"/>
</dbReference>
<dbReference type="PANTHER" id="PTHR43335:SF4">
    <property type="entry name" value="ABC TRANSPORTER, ATP-BINDING PROTEIN"/>
    <property type="match status" value="1"/>
</dbReference>
<comment type="similarity">
    <text evidence="1">Belongs to the ABC transporter superfamily.</text>
</comment>
<keyword evidence="6" id="KW-0378">Hydrolase</keyword>
<dbReference type="STRING" id="180332.GCA_000797495_02320"/>
<dbReference type="PANTHER" id="PTHR43335">
    <property type="entry name" value="ABC TRANSPORTER, ATP-BINDING PROTEIN"/>
    <property type="match status" value="1"/>
</dbReference>
<dbReference type="PROSITE" id="PS00211">
    <property type="entry name" value="ABC_TRANSPORTER_1"/>
    <property type="match status" value="1"/>
</dbReference>
<evidence type="ECO:0000259" key="5">
    <source>
        <dbReference type="PROSITE" id="PS50893"/>
    </source>
</evidence>
<dbReference type="SMART" id="SM00382">
    <property type="entry name" value="AAA"/>
    <property type="match status" value="1"/>
</dbReference>
<keyword evidence="7" id="KW-1185">Reference proteome</keyword>
<dbReference type="AlphaFoldDB" id="A0A4U8Q1V2"/>
<comment type="caution">
    <text evidence="6">The sequence shown here is derived from an EMBL/GenBank/DDBJ whole genome shotgun (WGS) entry which is preliminary data.</text>
</comment>
<dbReference type="InterPro" id="IPR017871">
    <property type="entry name" value="ABC_transporter-like_CS"/>
</dbReference>
<evidence type="ECO:0000256" key="3">
    <source>
        <dbReference type="ARBA" id="ARBA00022741"/>
    </source>
</evidence>
<evidence type="ECO:0000256" key="2">
    <source>
        <dbReference type="ARBA" id="ARBA00022448"/>
    </source>
</evidence>
<dbReference type="CDD" id="cd03230">
    <property type="entry name" value="ABC_DR_subfamily_A"/>
    <property type="match status" value="1"/>
</dbReference>
<proteinExistence type="inferred from homology"/>
<dbReference type="Proteomes" id="UP000306509">
    <property type="component" value="Unassembled WGS sequence"/>
</dbReference>
<keyword evidence="2" id="KW-0813">Transport</keyword>
<protein>
    <submittedName>
        <fullName evidence="6">Fluoroquinolones export ATP-binding protein</fullName>
        <ecNumber evidence="6">3.6.3.-</ecNumber>
    </submittedName>
</protein>
<dbReference type="Gene3D" id="3.40.50.300">
    <property type="entry name" value="P-loop containing nucleotide triphosphate hydrolases"/>
    <property type="match status" value="1"/>
</dbReference>
<evidence type="ECO:0000256" key="1">
    <source>
        <dbReference type="ARBA" id="ARBA00005417"/>
    </source>
</evidence>
<gene>
    <name evidence="6" type="ORF">DSM106044_05215</name>
</gene>
<dbReference type="EMBL" id="QGQD01000107">
    <property type="protein sequence ID" value="TLC97852.1"/>
    <property type="molecule type" value="Genomic_DNA"/>
</dbReference>
<dbReference type="SUPFAM" id="SSF52540">
    <property type="entry name" value="P-loop containing nucleoside triphosphate hydrolases"/>
    <property type="match status" value="1"/>
</dbReference>
<organism evidence="6 7">
    <name type="scientific">Robinsoniella peoriensis</name>
    <dbReference type="NCBI Taxonomy" id="180332"/>
    <lineage>
        <taxon>Bacteria</taxon>
        <taxon>Bacillati</taxon>
        <taxon>Bacillota</taxon>
        <taxon>Clostridia</taxon>
        <taxon>Lachnospirales</taxon>
        <taxon>Lachnospiraceae</taxon>
        <taxon>Robinsoniella</taxon>
    </lineage>
</organism>
<dbReference type="Pfam" id="PF00005">
    <property type="entry name" value="ABC_tran"/>
    <property type="match status" value="1"/>
</dbReference>
<evidence type="ECO:0000313" key="6">
    <source>
        <dbReference type="EMBL" id="TLC97852.1"/>
    </source>
</evidence>
<sequence>MIKLNNVTKTLKNQKILSDINLELIDGKCYGFIGYNGSGKTMLLRAICGFMNIDTGEICINDKIIGKDIAFIQDAGVVIGETIFIESLSGYDNLKVLAEIRKEIDDNEILNTLSAVGLLVEKEKKVKKYSLGMKQRLRIAQAIMENPSILILDEPFNALDKEGVDAIHKVIIHAKKSGKTILLTSHDERNIELLCDKVYELDHGAIIKERD</sequence>
<dbReference type="GO" id="GO:0016887">
    <property type="term" value="F:ATP hydrolysis activity"/>
    <property type="evidence" value="ECO:0007669"/>
    <property type="project" value="InterPro"/>
</dbReference>
<feature type="domain" description="ABC transporter" evidence="5">
    <location>
        <begin position="2"/>
        <end position="211"/>
    </location>
</feature>
<reference evidence="6 7" key="1">
    <citation type="journal article" date="2019" name="Anaerobe">
        <title>Detection of Robinsoniella peoriensis in multiple bone samples of a trauma patient.</title>
        <authorList>
            <person name="Schrottner P."/>
            <person name="Hartwich K."/>
            <person name="Bunk B."/>
            <person name="Schober I."/>
            <person name="Helbig S."/>
            <person name="Rudolph W.W."/>
            <person name="Gunzer F."/>
        </authorList>
    </citation>
    <scope>NUCLEOTIDE SEQUENCE [LARGE SCALE GENOMIC DNA]</scope>
    <source>
        <strain evidence="6 7">DSM 106044</strain>
    </source>
</reference>
<dbReference type="PROSITE" id="PS50893">
    <property type="entry name" value="ABC_TRANSPORTER_2"/>
    <property type="match status" value="1"/>
</dbReference>
<keyword evidence="4 6" id="KW-0067">ATP-binding</keyword>
<accession>A0A4U8Q1V2</accession>
<keyword evidence="3" id="KW-0547">Nucleotide-binding</keyword>
<evidence type="ECO:0000256" key="4">
    <source>
        <dbReference type="ARBA" id="ARBA00022840"/>
    </source>
</evidence>
<evidence type="ECO:0000313" key="7">
    <source>
        <dbReference type="Proteomes" id="UP000306509"/>
    </source>
</evidence>
<dbReference type="InterPro" id="IPR003593">
    <property type="entry name" value="AAA+_ATPase"/>
</dbReference>
<dbReference type="InterPro" id="IPR003439">
    <property type="entry name" value="ABC_transporter-like_ATP-bd"/>
</dbReference>